<dbReference type="SUPFAM" id="SSF51735">
    <property type="entry name" value="NAD(P)-binding Rossmann-fold domains"/>
    <property type="match status" value="1"/>
</dbReference>
<dbReference type="InterPro" id="IPR008927">
    <property type="entry name" value="6-PGluconate_DH-like_C_sf"/>
</dbReference>
<proteinExistence type="predicted"/>
<dbReference type="PIRSF" id="PIRSF000103">
    <property type="entry name" value="HIBADH"/>
    <property type="match status" value="1"/>
</dbReference>
<keyword evidence="1 5" id="KW-0560">Oxidoreductase</keyword>
<dbReference type="Pfam" id="PF14833">
    <property type="entry name" value="NAD_binding_11"/>
    <property type="match status" value="1"/>
</dbReference>
<dbReference type="AlphaFoldDB" id="A0ABD5UHC2"/>
<dbReference type="InterPro" id="IPR015815">
    <property type="entry name" value="HIBADH-related"/>
</dbReference>
<dbReference type="InterPro" id="IPR006115">
    <property type="entry name" value="6PGDH_NADP-bd"/>
</dbReference>
<dbReference type="Proteomes" id="UP001596406">
    <property type="component" value="Unassembled WGS sequence"/>
</dbReference>
<dbReference type="InterPro" id="IPR002204">
    <property type="entry name" value="3-OH-isobutyrate_DH-rel_CS"/>
</dbReference>
<feature type="domain" description="6-phosphogluconate dehydrogenase NADP-binding" evidence="3">
    <location>
        <begin position="4"/>
        <end position="159"/>
    </location>
</feature>
<feature type="domain" description="3-hydroxyisobutyrate dehydrogenase-like NAD-binding" evidence="4">
    <location>
        <begin position="163"/>
        <end position="282"/>
    </location>
</feature>
<dbReference type="RefSeq" id="WP_304449528.1">
    <property type="nucleotide sequence ID" value="NZ_JARRAH010000002.1"/>
</dbReference>
<dbReference type="Pfam" id="PF03446">
    <property type="entry name" value="NAD_binding_2"/>
    <property type="match status" value="1"/>
</dbReference>
<dbReference type="EC" id="1.1.-.-" evidence="5"/>
<keyword evidence="6" id="KW-1185">Reference proteome</keyword>
<keyword evidence="2" id="KW-0520">NAD</keyword>
<gene>
    <name evidence="5" type="ORF">ACFQHK_15070</name>
</gene>
<protein>
    <submittedName>
        <fullName evidence="5">NAD(P)-dependent oxidoreductase</fullName>
        <ecNumber evidence="5">1.1.-.-</ecNumber>
    </submittedName>
</protein>
<comment type="caution">
    <text evidence="5">The sequence shown here is derived from an EMBL/GenBank/DDBJ whole genome shotgun (WGS) entry which is preliminary data.</text>
</comment>
<dbReference type="InterPro" id="IPR013328">
    <property type="entry name" value="6PGD_dom2"/>
</dbReference>
<dbReference type="PANTHER" id="PTHR22981:SF7">
    <property type="entry name" value="3-HYDROXYISOBUTYRATE DEHYDROGENASE, MITOCHONDRIAL"/>
    <property type="match status" value="1"/>
</dbReference>
<dbReference type="PANTHER" id="PTHR22981">
    <property type="entry name" value="3-HYDROXYISOBUTYRATE DEHYDROGENASE-RELATED"/>
    <property type="match status" value="1"/>
</dbReference>
<evidence type="ECO:0000259" key="4">
    <source>
        <dbReference type="Pfam" id="PF14833"/>
    </source>
</evidence>
<evidence type="ECO:0000313" key="5">
    <source>
        <dbReference type="EMBL" id="MFC6837812.1"/>
    </source>
</evidence>
<name>A0ABD5UHC2_9EURY</name>
<dbReference type="PROSITE" id="PS00895">
    <property type="entry name" value="3_HYDROXYISOBUT_DH"/>
    <property type="match status" value="1"/>
</dbReference>
<dbReference type="SUPFAM" id="SSF48179">
    <property type="entry name" value="6-phosphogluconate dehydrogenase C-terminal domain-like"/>
    <property type="match status" value="1"/>
</dbReference>
<reference evidence="5 6" key="1">
    <citation type="journal article" date="2019" name="Int. J. Syst. Evol. Microbiol.">
        <title>The Global Catalogue of Microorganisms (GCM) 10K type strain sequencing project: providing services to taxonomists for standard genome sequencing and annotation.</title>
        <authorList>
            <consortium name="The Broad Institute Genomics Platform"/>
            <consortium name="The Broad Institute Genome Sequencing Center for Infectious Disease"/>
            <person name="Wu L."/>
            <person name="Ma J."/>
        </authorList>
    </citation>
    <scope>NUCLEOTIDE SEQUENCE [LARGE SCALE GENOMIC DNA]</scope>
    <source>
        <strain evidence="5 6">PSRA2</strain>
    </source>
</reference>
<evidence type="ECO:0000259" key="3">
    <source>
        <dbReference type="Pfam" id="PF03446"/>
    </source>
</evidence>
<evidence type="ECO:0000256" key="2">
    <source>
        <dbReference type="ARBA" id="ARBA00023027"/>
    </source>
</evidence>
<accession>A0ABD5UHC2</accession>
<dbReference type="Gene3D" id="3.40.50.720">
    <property type="entry name" value="NAD(P)-binding Rossmann-like Domain"/>
    <property type="match status" value="1"/>
</dbReference>
<dbReference type="EMBL" id="JBHSXM010000002">
    <property type="protein sequence ID" value="MFC6837812.1"/>
    <property type="molecule type" value="Genomic_DNA"/>
</dbReference>
<evidence type="ECO:0000256" key="1">
    <source>
        <dbReference type="ARBA" id="ARBA00023002"/>
    </source>
</evidence>
<dbReference type="InterPro" id="IPR036291">
    <property type="entry name" value="NAD(P)-bd_dom_sf"/>
</dbReference>
<dbReference type="Gene3D" id="1.10.1040.10">
    <property type="entry name" value="N-(1-d-carboxylethyl)-l-norvaline Dehydrogenase, domain 2"/>
    <property type="match status" value="1"/>
</dbReference>
<dbReference type="GO" id="GO:0016491">
    <property type="term" value="F:oxidoreductase activity"/>
    <property type="evidence" value="ECO:0007669"/>
    <property type="project" value="UniProtKB-KW"/>
</dbReference>
<dbReference type="InterPro" id="IPR029154">
    <property type="entry name" value="HIBADH-like_NADP-bd"/>
</dbReference>
<sequence>MTSLGFIGLGRMGGRMATHLVRDGHDVVVFDRRRDAMAAVESAGAKGVASAADVGAEADVVFLSLPNPGVVETVVSELETTLGAGAAIVDTTTSTPAMTRSLAERLADDGVTVLGAPVSGGASGAENGTLTVMVGGDRATLDACREYLDAFAANVVHVGDDPGHGHAVKLLNNYLSNTAMVATSEAIVLGQQVGLDVETMCDVFNVSTGRNSATEDKFPDYVSAGRDVDFALGLMEKDLRLLLQFAEDSRVPLLLGSVVRSQVGCTRARFGDDGDMTDVYDYLRETMVTDETGD</sequence>
<organism evidence="5 6">
    <name type="scientific">Halomarina ordinaria</name>
    <dbReference type="NCBI Taxonomy" id="3033939"/>
    <lineage>
        <taxon>Archaea</taxon>
        <taxon>Methanobacteriati</taxon>
        <taxon>Methanobacteriota</taxon>
        <taxon>Stenosarchaea group</taxon>
        <taxon>Halobacteria</taxon>
        <taxon>Halobacteriales</taxon>
        <taxon>Natronomonadaceae</taxon>
        <taxon>Halomarina</taxon>
    </lineage>
</organism>
<evidence type="ECO:0000313" key="6">
    <source>
        <dbReference type="Proteomes" id="UP001596406"/>
    </source>
</evidence>